<evidence type="ECO:0000313" key="2">
    <source>
        <dbReference type="Proteomes" id="UP001165101"/>
    </source>
</evidence>
<sequence length="155" mass="17067">MRRVKGSVEVSGSLLLCSIPWIQNATVKDNILFGKDFDQEKYRTVIKACALENDLDILPAGDRTEIGERGITLSGGQKARINLARAVYADTDILMMDDVLSAVDARVGKHIMQYCMMGLLKDKTRVLATHQLSLVGSADRIIFLNGDGTIDVARR</sequence>
<dbReference type="Proteomes" id="UP001165101">
    <property type="component" value="Unassembled WGS sequence"/>
</dbReference>
<organism evidence="1 2">
    <name type="scientific">Candida boidinii</name>
    <name type="common">Yeast</name>
    <dbReference type="NCBI Taxonomy" id="5477"/>
    <lineage>
        <taxon>Eukaryota</taxon>
        <taxon>Fungi</taxon>
        <taxon>Dikarya</taxon>
        <taxon>Ascomycota</taxon>
        <taxon>Saccharomycotina</taxon>
        <taxon>Pichiomycetes</taxon>
        <taxon>Pichiales</taxon>
        <taxon>Pichiaceae</taxon>
        <taxon>Ogataea</taxon>
        <taxon>Ogataea/Candida clade</taxon>
    </lineage>
</organism>
<protein>
    <submittedName>
        <fullName evidence="1">Unnamed protein product</fullName>
    </submittedName>
</protein>
<accession>A0ACB5U5A5</accession>
<name>A0ACB5U5A5_CANBO</name>
<dbReference type="EMBL" id="BSXV01005092">
    <property type="protein sequence ID" value="GMF01738.1"/>
    <property type="molecule type" value="Genomic_DNA"/>
</dbReference>
<comment type="caution">
    <text evidence="1">The sequence shown here is derived from an EMBL/GenBank/DDBJ whole genome shotgun (WGS) entry which is preliminary data.</text>
</comment>
<reference evidence="1" key="1">
    <citation type="submission" date="2023-04" db="EMBL/GenBank/DDBJ databases">
        <title>Candida boidinii NBRC 1967.</title>
        <authorList>
            <person name="Ichikawa N."/>
            <person name="Sato H."/>
            <person name="Tonouchi N."/>
        </authorList>
    </citation>
    <scope>NUCLEOTIDE SEQUENCE</scope>
    <source>
        <strain evidence="1">NBRC 1967</strain>
    </source>
</reference>
<evidence type="ECO:0000313" key="1">
    <source>
        <dbReference type="EMBL" id="GMF01738.1"/>
    </source>
</evidence>
<proteinExistence type="predicted"/>
<keyword evidence="2" id="KW-1185">Reference proteome</keyword>
<gene>
    <name evidence="1" type="ORF">Cboi01_000592800</name>
</gene>